<protein>
    <submittedName>
        <fullName evidence="6">AraC-type DNA-binding protein</fullName>
    </submittedName>
</protein>
<evidence type="ECO:0000256" key="1">
    <source>
        <dbReference type="ARBA" id="ARBA00023015"/>
    </source>
</evidence>
<dbReference type="SUPFAM" id="SSF46689">
    <property type="entry name" value="Homeodomain-like"/>
    <property type="match status" value="1"/>
</dbReference>
<dbReference type="Pfam" id="PF14525">
    <property type="entry name" value="AraC_binding_2"/>
    <property type="match status" value="1"/>
</dbReference>
<evidence type="ECO:0000259" key="5">
    <source>
        <dbReference type="PROSITE" id="PS01124"/>
    </source>
</evidence>
<organism evidence="6 7">
    <name type="scientific">Actinokineospora terrae</name>
    <dbReference type="NCBI Taxonomy" id="155974"/>
    <lineage>
        <taxon>Bacteria</taxon>
        <taxon>Bacillati</taxon>
        <taxon>Actinomycetota</taxon>
        <taxon>Actinomycetes</taxon>
        <taxon>Pseudonocardiales</taxon>
        <taxon>Pseudonocardiaceae</taxon>
        <taxon>Actinokineospora</taxon>
    </lineage>
</organism>
<dbReference type="GO" id="GO:0003700">
    <property type="term" value="F:DNA-binding transcription factor activity"/>
    <property type="evidence" value="ECO:0007669"/>
    <property type="project" value="InterPro"/>
</dbReference>
<dbReference type="InterPro" id="IPR018060">
    <property type="entry name" value="HTH_AraC"/>
</dbReference>
<dbReference type="PANTHER" id="PTHR46796">
    <property type="entry name" value="HTH-TYPE TRANSCRIPTIONAL ACTIVATOR RHAS-RELATED"/>
    <property type="match status" value="1"/>
</dbReference>
<reference evidence="7" key="1">
    <citation type="submission" date="2016-10" db="EMBL/GenBank/DDBJ databases">
        <authorList>
            <person name="Varghese N."/>
            <person name="Submissions S."/>
        </authorList>
    </citation>
    <scope>NUCLEOTIDE SEQUENCE [LARGE SCALE GENOMIC DNA]</scope>
    <source>
        <strain evidence="7">DSM 44260</strain>
    </source>
</reference>
<dbReference type="InterPro" id="IPR050204">
    <property type="entry name" value="AraC_XylS_family_regulators"/>
</dbReference>
<dbReference type="AlphaFoldDB" id="A0A1H9KSR2"/>
<keyword evidence="1" id="KW-0805">Transcription regulation</keyword>
<dbReference type="InterPro" id="IPR009057">
    <property type="entry name" value="Homeodomain-like_sf"/>
</dbReference>
<accession>A0A1H9KSR2</accession>
<evidence type="ECO:0000313" key="7">
    <source>
        <dbReference type="Proteomes" id="UP000199051"/>
    </source>
</evidence>
<evidence type="ECO:0000256" key="2">
    <source>
        <dbReference type="ARBA" id="ARBA00023125"/>
    </source>
</evidence>
<dbReference type="PANTHER" id="PTHR46796:SF6">
    <property type="entry name" value="ARAC SUBFAMILY"/>
    <property type="match status" value="1"/>
</dbReference>
<sequence length="365" mass="39725">MLGEFGMVTEFSTDTVAPGDRFDSWLAFGAHSLTPVFATADDVSSFAASMRVLTLGDVQVSALRFPSLRVRRPTRLIRRSDPEAYQVNMMLSGAAVIDQADREAAVGTGEFTVYDTSRPLRALRSCHPMSPSVLVQVPRARLPLPDSVVRGLTAVPFDARHGMGGTLARWLVDLTSRADQFAEHHAAPLASMTVDLLAAAMAEPVGGGAALTQQARERALVVRIDGFIDRALGDSALTPQAVARAHHISLRRLQQLFAARGTSPAAWIRHRRLDRCRRDLVDPLLRDQPVHTVAARWGFASSAHFSRLFHATYGQPPSDYRAGLRGSARPVREWASHTPHVLETLEPAHQGGSSNHGKGEQCARS</sequence>
<dbReference type="SMART" id="SM00342">
    <property type="entry name" value="HTH_ARAC"/>
    <property type="match status" value="1"/>
</dbReference>
<dbReference type="STRING" id="155974.SAMN04487818_101301"/>
<name>A0A1H9KSR2_9PSEU</name>
<dbReference type="PROSITE" id="PS01124">
    <property type="entry name" value="HTH_ARAC_FAMILY_2"/>
    <property type="match status" value="1"/>
</dbReference>
<dbReference type="RefSeq" id="WP_092774558.1">
    <property type="nucleotide sequence ID" value="NZ_FOGI01000001.1"/>
</dbReference>
<keyword evidence="3" id="KW-0804">Transcription</keyword>
<dbReference type="Pfam" id="PF12833">
    <property type="entry name" value="HTH_18"/>
    <property type="match status" value="1"/>
</dbReference>
<feature type="domain" description="HTH araC/xylS-type" evidence="5">
    <location>
        <begin position="222"/>
        <end position="323"/>
    </location>
</feature>
<proteinExistence type="predicted"/>
<dbReference type="EMBL" id="FOGI01000001">
    <property type="protein sequence ID" value="SER01925.1"/>
    <property type="molecule type" value="Genomic_DNA"/>
</dbReference>
<dbReference type="Gene3D" id="1.10.10.60">
    <property type="entry name" value="Homeodomain-like"/>
    <property type="match status" value="1"/>
</dbReference>
<dbReference type="InterPro" id="IPR020449">
    <property type="entry name" value="Tscrpt_reg_AraC-type_HTH"/>
</dbReference>
<dbReference type="Proteomes" id="UP000199051">
    <property type="component" value="Unassembled WGS sequence"/>
</dbReference>
<feature type="region of interest" description="Disordered" evidence="4">
    <location>
        <begin position="346"/>
        <end position="365"/>
    </location>
</feature>
<evidence type="ECO:0000256" key="4">
    <source>
        <dbReference type="SAM" id="MobiDB-lite"/>
    </source>
</evidence>
<dbReference type="PRINTS" id="PR00032">
    <property type="entry name" value="HTHARAC"/>
</dbReference>
<keyword evidence="7" id="KW-1185">Reference proteome</keyword>
<dbReference type="InterPro" id="IPR035418">
    <property type="entry name" value="AraC-bd_2"/>
</dbReference>
<dbReference type="GO" id="GO:0043565">
    <property type="term" value="F:sequence-specific DNA binding"/>
    <property type="evidence" value="ECO:0007669"/>
    <property type="project" value="InterPro"/>
</dbReference>
<gene>
    <name evidence="6" type="ORF">SAMN04487818_101301</name>
</gene>
<evidence type="ECO:0000313" key="6">
    <source>
        <dbReference type="EMBL" id="SER01925.1"/>
    </source>
</evidence>
<keyword evidence="2 6" id="KW-0238">DNA-binding</keyword>
<evidence type="ECO:0000256" key="3">
    <source>
        <dbReference type="ARBA" id="ARBA00023163"/>
    </source>
</evidence>